<dbReference type="Ensembl" id="ENSKMAT00000004686.1">
    <property type="protein sequence ID" value="ENSKMAP00000004601.1"/>
    <property type="gene ID" value="ENSKMAG00000003439.1"/>
</dbReference>
<evidence type="ECO:0000256" key="6">
    <source>
        <dbReference type="ARBA" id="ARBA00023203"/>
    </source>
</evidence>
<dbReference type="OMA" id="IDVMIYM"/>
<dbReference type="PRINTS" id="PR00193">
    <property type="entry name" value="MYOSINHEAVY"/>
</dbReference>
<reference evidence="9" key="2">
    <citation type="submission" date="2025-09" db="UniProtKB">
        <authorList>
            <consortium name="Ensembl"/>
        </authorList>
    </citation>
    <scope>IDENTIFICATION</scope>
</reference>
<dbReference type="Gene3D" id="1.10.10.820">
    <property type="match status" value="1"/>
</dbReference>
<evidence type="ECO:0000259" key="8">
    <source>
        <dbReference type="PROSITE" id="PS51456"/>
    </source>
</evidence>
<feature type="domain" description="Myosin motor" evidence="8">
    <location>
        <begin position="38"/>
        <end position="676"/>
    </location>
</feature>
<name>A0A3Q2ZLU3_KRYMA</name>
<dbReference type="Gene3D" id="1.20.120.720">
    <property type="entry name" value="Myosin VI head, motor domain, U50 subdomain"/>
    <property type="match status" value="1"/>
</dbReference>
<dbReference type="Gene3D" id="3.40.850.10">
    <property type="entry name" value="Kinesin motor domain"/>
    <property type="match status" value="1"/>
</dbReference>
<dbReference type="Gene3D" id="1.20.58.530">
    <property type="match status" value="1"/>
</dbReference>
<sequence>DFRPGEKQLLLQLPDGRVHHPVGSLSDLPPLGNPDILEGENDLTALSFLHEPAVLHNLRVRFLDYSSIYTYCGIVLVAINPYEQLPIYGEEVVDAYSGQDMADMEPHIFSVAEEAYRTMTREEKNQSIVISGESGSGKTVSAKFTMRYFAVVGGAAQRTSVEERVLSSNPIMESIGNAKTTRNDNSSRFGKYIEIGFGRKGDIVGANMRTYLLEKSRVVFQASSERNYHIFYQLCASRDLPEMRALKLGETSFNAPKHFRYTNQGGDTRIPGTDDLSDLERTRSALTTLGKSRQLELFRIVSAVLHLGNVNIQASGRSSDRSYIDAQDGALAAFSKLLGVEGSQTAHWLCHRRLAVGGELLVKPVSGQQALEARDALAKHIYGQLFTWTVQRLNSALRSQRSKAKSFIGVLDIYGFETFEWNSFEQFCINYANEKLQQQFNRHVFHLEQEEYVREELAWNRIEFSDNQQCINLIEGQLGMFDLLDEECRMPKGSDESWVLKLYDQHLTSKPHPHFRKPRMSNSAFIILHFADTVQYECSGFLDKNRDTVFEELINILRASQSELVAELFQQQGNAPNVANGSVRSGKRATREHKLTVGFQVRLIVKILTVYSPHSDLDEKVSLNFIRTVQVLQPPQLLMDVRRVFPVTFPYSPPPAISAEGLVIPDSLKISFLHRA</sequence>
<dbReference type="STRING" id="37003.ENSKMAP00000004601"/>
<dbReference type="InterPro" id="IPR001609">
    <property type="entry name" value="Myosin_head_motor_dom-like"/>
</dbReference>
<proteinExistence type="inferred from homology"/>
<dbReference type="PANTHER" id="PTHR13140:SF853">
    <property type="entry name" value="UNCONVENTIONAL MYOSIN-VB ISOFORM X2"/>
    <property type="match status" value="1"/>
</dbReference>
<evidence type="ECO:0000256" key="3">
    <source>
        <dbReference type="ARBA" id="ARBA00022840"/>
    </source>
</evidence>
<dbReference type="GeneTree" id="ENSGT00940000155402"/>
<feature type="binding site" evidence="7">
    <location>
        <begin position="132"/>
        <end position="139"/>
    </location>
    <ligand>
        <name>ATP</name>
        <dbReference type="ChEBI" id="CHEBI:30616"/>
    </ligand>
</feature>
<accession>A0A3Q2ZLU3</accession>
<evidence type="ECO:0000256" key="1">
    <source>
        <dbReference type="ARBA" id="ARBA00008314"/>
    </source>
</evidence>
<reference evidence="9" key="1">
    <citation type="submission" date="2025-08" db="UniProtKB">
        <authorList>
            <consortium name="Ensembl"/>
        </authorList>
    </citation>
    <scope>IDENTIFICATION</scope>
</reference>
<keyword evidence="2 7" id="KW-0547">Nucleotide-binding</keyword>
<dbReference type="GO" id="GO:0051015">
    <property type="term" value="F:actin filament binding"/>
    <property type="evidence" value="ECO:0007669"/>
    <property type="project" value="TreeGrafter"/>
</dbReference>
<evidence type="ECO:0000256" key="7">
    <source>
        <dbReference type="PROSITE-ProRule" id="PRU00782"/>
    </source>
</evidence>
<dbReference type="SUPFAM" id="SSF52540">
    <property type="entry name" value="P-loop containing nucleoside triphosphate hydrolases"/>
    <property type="match status" value="1"/>
</dbReference>
<evidence type="ECO:0000256" key="2">
    <source>
        <dbReference type="ARBA" id="ARBA00022741"/>
    </source>
</evidence>
<keyword evidence="4 7" id="KW-0518">Myosin</keyword>
<dbReference type="AlphaFoldDB" id="A0A3Q2ZLU3"/>
<dbReference type="GO" id="GO:0000146">
    <property type="term" value="F:microfilament motor activity"/>
    <property type="evidence" value="ECO:0007669"/>
    <property type="project" value="TreeGrafter"/>
</dbReference>
<dbReference type="PANTHER" id="PTHR13140">
    <property type="entry name" value="MYOSIN"/>
    <property type="match status" value="1"/>
</dbReference>
<dbReference type="Proteomes" id="UP000264800">
    <property type="component" value="Unplaced"/>
</dbReference>
<evidence type="ECO:0000313" key="9">
    <source>
        <dbReference type="Ensembl" id="ENSKMAP00000004601.1"/>
    </source>
</evidence>
<evidence type="ECO:0000256" key="5">
    <source>
        <dbReference type="ARBA" id="ARBA00023175"/>
    </source>
</evidence>
<keyword evidence="10" id="KW-1185">Reference proteome</keyword>
<dbReference type="PROSITE" id="PS51456">
    <property type="entry name" value="MYOSIN_MOTOR"/>
    <property type="match status" value="1"/>
</dbReference>
<dbReference type="InterPro" id="IPR027417">
    <property type="entry name" value="P-loop_NTPase"/>
</dbReference>
<comment type="caution">
    <text evidence="7">Lacks conserved residue(s) required for the propagation of feature annotation.</text>
</comment>
<dbReference type="GO" id="GO:0005737">
    <property type="term" value="C:cytoplasm"/>
    <property type="evidence" value="ECO:0007669"/>
    <property type="project" value="TreeGrafter"/>
</dbReference>
<protein>
    <submittedName>
        <fullName evidence="9">Methyl-CpG binding domain protein 3b</fullName>
    </submittedName>
</protein>
<dbReference type="InterPro" id="IPR036961">
    <property type="entry name" value="Kinesin_motor_dom_sf"/>
</dbReference>
<dbReference type="SMART" id="SM00242">
    <property type="entry name" value="MYSc"/>
    <property type="match status" value="1"/>
</dbReference>
<evidence type="ECO:0000313" key="10">
    <source>
        <dbReference type="Proteomes" id="UP000264800"/>
    </source>
</evidence>
<dbReference type="FunFam" id="1.10.10.820:FF:000001">
    <property type="entry name" value="Myosin heavy chain"/>
    <property type="match status" value="1"/>
</dbReference>
<dbReference type="Pfam" id="PF00063">
    <property type="entry name" value="Myosin_head"/>
    <property type="match status" value="1"/>
</dbReference>
<keyword evidence="5 7" id="KW-0505">Motor protein</keyword>
<dbReference type="GO" id="GO:0016020">
    <property type="term" value="C:membrane"/>
    <property type="evidence" value="ECO:0007669"/>
    <property type="project" value="TreeGrafter"/>
</dbReference>
<organism evidence="9 10">
    <name type="scientific">Kryptolebias marmoratus</name>
    <name type="common">Mangrove killifish</name>
    <name type="synonym">Rivulus marmoratus</name>
    <dbReference type="NCBI Taxonomy" id="37003"/>
    <lineage>
        <taxon>Eukaryota</taxon>
        <taxon>Metazoa</taxon>
        <taxon>Chordata</taxon>
        <taxon>Craniata</taxon>
        <taxon>Vertebrata</taxon>
        <taxon>Euteleostomi</taxon>
        <taxon>Actinopterygii</taxon>
        <taxon>Neopterygii</taxon>
        <taxon>Teleostei</taxon>
        <taxon>Neoteleostei</taxon>
        <taxon>Acanthomorphata</taxon>
        <taxon>Ovalentaria</taxon>
        <taxon>Atherinomorphae</taxon>
        <taxon>Cyprinodontiformes</taxon>
        <taxon>Rivulidae</taxon>
        <taxon>Kryptolebias</taxon>
    </lineage>
</organism>
<keyword evidence="3 7" id="KW-0067">ATP-binding</keyword>
<keyword evidence="6 7" id="KW-0009">Actin-binding</keyword>
<dbReference type="GO" id="GO:0005524">
    <property type="term" value="F:ATP binding"/>
    <property type="evidence" value="ECO:0007669"/>
    <property type="project" value="UniProtKB-UniRule"/>
</dbReference>
<evidence type="ECO:0000256" key="4">
    <source>
        <dbReference type="ARBA" id="ARBA00023123"/>
    </source>
</evidence>
<dbReference type="GO" id="GO:0007015">
    <property type="term" value="P:actin filament organization"/>
    <property type="evidence" value="ECO:0007669"/>
    <property type="project" value="TreeGrafter"/>
</dbReference>
<dbReference type="GO" id="GO:0016459">
    <property type="term" value="C:myosin complex"/>
    <property type="evidence" value="ECO:0007669"/>
    <property type="project" value="UniProtKB-KW"/>
</dbReference>
<comment type="similarity">
    <text evidence="1 7">Belongs to the TRAFAC class myosin-kinesin ATPase superfamily. Myosin family.</text>
</comment>